<sequence>MTRLTPLDAGFLEVEDSDPHVSLAIGGVAILAGPMPDPDTLLSTLEQRMTVCPRFRQRLRRYPLDVAAPEWVDDPDFDLTRHVRRIALPRPGTERDLYEVIADIMSWRLDRNHPLWEIWAIEGLSDNRWAVLMKVHHCVADGIATVHMLAGLSDGGPGETFADQLRTGTARRTEQANPDRPALRLPLTPLSVVRAGLRVGRGVRDLAAGLLRSAPSPLNGPVSDLRRYSAARVRLDDVRRVCRAFDVTINDVALAALTESYRTLLLQRGVQPLSDALRTLVPVSVRPPDASGAADNRVSLMLPCLPVDVGDPVQRLLAVHDRMSRSKSSGQHEAGHAVTSIADLIPFALTAQAVRFLVRLPQRGVVSVATNVPGPKRPLQVLGRPVLAVLPVPPIAIQLRIGVAILSYADQLSFGILADFDTVPDIDDFARGIETAVRRLVKCSRRSRTRPRNGLTLVASN</sequence>
<protein>
    <recommendedName>
        <fullName evidence="4 11">Diacylglycerol O-acyltransferase</fullName>
        <ecNumber evidence="4 11">2.3.1.20</ecNumber>
    </recommendedName>
</protein>
<dbReference type="Pfam" id="PF06974">
    <property type="entry name" value="WS_DGAT_C"/>
    <property type="match status" value="1"/>
</dbReference>
<name>A0A100XIQ2_MYCTH</name>
<keyword evidence="5 11" id="KW-0444">Lipid biosynthesis</keyword>
<organism evidence="14 15">
    <name type="scientific">Mycolicibacterium thermoresistibile</name>
    <name type="common">Mycobacterium thermoresistibile</name>
    <dbReference type="NCBI Taxonomy" id="1797"/>
    <lineage>
        <taxon>Bacteria</taxon>
        <taxon>Bacillati</taxon>
        <taxon>Actinomycetota</taxon>
        <taxon>Actinomycetes</taxon>
        <taxon>Mycobacteriales</taxon>
        <taxon>Mycobacteriaceae</taxon>
        <taxon>Mycolicibacterium</taxon>
    </lineage>
</organism>
<dbReference type="EMBL" id="BCTB01000050">
    <property type="protein sequence ID" value="GAT17143.1"/>
    <property type="molecule type" value="Genomic_DNA"/>
</dbReference>
<evidence type="ECO:0000256" key="2">
    <source>
        <dbReference type="ARBA" id="ARBA00005189"/>
    </source>
</evidence>
<evidence type="ECO:0000256" key="11">
    <source>
        <dbReference type="RuleBase" id="RU361241"/>
    </source>
</evidence>
<evidence type="ECO:0000256" key="8">
    <source>
        <dbReference type="ARBA" id="ARBA00023098"/>
    </source>
</evidence>
<evidence type="ECO:0000259" key="12">
    <source>
        <dbReference type="Pfam" id="PF03007"/>
    </source>
</evidence>
<comment type="catalytic activity">
    <reaction evidence="10 11">
        <text>an acyl-CoA + a 1,2-diacyl-sn-glycerol = a triacyl-sn-glycerol + CoA</text>
        <dbReference type="Rhea" id="RHEA:10868"/>
        <dbReference type="ChEBI" id="CHEBI:17815"/>
        <dbReference type="ChEBI" id="CHEBI:57287"/>
        <dbReference type="ChEBI" id="CHEBI:58342"/>
        <dbReference type="ChEBI" id="CHEBI:64615"/>
        <dbReference type="EC" id="2.3.1.20"/>
    </reaction>
</comment>
<dbReference type="NCBIfam" id="TIGR02946">
    <property type="entry name" value="acyl_WS_DGAT"/>
    <property type="match status" value="1"/>
</dbReference>
<dbReference type="GO" id="GO:0006071">
    <property type="term" value="P:glycerol metabolic process"/>
    <property type="evidence" value="ECO:0007669"/>
    <property type="project" value="UniProtKB-KW"/>
</dbReference>
<reference evidence="14 15" key="1">
    <citation type="journal article" date="2016" name="Genome Announc.">
        <title>Draft Genome Sequences of Five Rapidly Growing Mycobacterium Species, M. thermoresistibile, M. fortuitum subsp. acetamidolyticum, M. canariasense, M. brisbanense, and M. novocastrense.</title>
        <authorList>
            <person name="Katahira K."/>
            <person name="Ogura Y."/>
            <person name="Gotoh Y."/>
            <person name="Hayashi T."/>
        </authorList>
    </citation>
    <scope>NUCLEOTIDE SEQUENCE [LARGE SCALE GENOMIC DNA]</scope>
    <source>
        <strain evidence="14 15">JCM6362</strain>
    </source>
</reference>
<evidence type="ECO:0000256" key="7">
    <source>
        <dbReference type="ARBA" id="ARBA00022798"/>
    </source>
</evidence>
<dbReference type="Proteomes" id="UP000069654">
    <property type="component" value="Unassembled WGS sequence"/>
</dbReference>
<dbReference type="InterPro" id="IPR014292">
    <property type="entry name" value="Acyl_transf_WS/DGAT"/>
</dbReference>
<keyword evidence="8 11" id="KW-0443">Lipid metabolism</keyword>
<dbReference type="GO" id="GO:0001666">
    <property type="term" value="P:response to hypoxia"/>
    <property type="evidence" value="ECO:0007669"/>
    <property type="project" value="TreeGrafter"/>
</dbReference>
<gene>
    <name evidence="14" type="ORF">RMCT_4112</name>
</gene>
<dbReference type="PANTHER" id="PTHR31650">
    <property type="entry name" value="O-ACYLTRANSFERASE (WSD1-LIKE) FAMILY PROTEIN"/>
    <property type="match status" value="1"/>
</dbReference>
<reference evidence="15" key="2">
    <citation type="submission" date="2016-02" db="EMBL/GenBank/DDBJ databases">
        <title>Draft genome sequence of five rapidly growing Mycobacterium species.</title>
        <authorList>
            <person name="Katahira K."/>
            <person name="Gotou Y."/>
            <person name="Iida K."/>
            <person name="Ogura Y."/>
            <person name="Hayashi T."/>
        </authorList>
    </citation>
    <scope>NUCLEOTIDE SEQUENCE [LARGE SCALE GENOMIC DNA]</scope>
    <source>
        <strain evidence="15">JCM6362</strain>
    </source>
</reference>
<evidence type="ECO:0000256" key="10">
    <source>
        <dbReference type="ARBA" id="ARBA00048109"/>
    </source>
</evidence>
<feature type="domain" description="O-acyltransferase WSD1-like N-terminal" evidence="12">
    <location>
        <begin position="4"/>
        <end position="253"/>
    </location>
</feature>
<feature type="domain" description="O-acyltransferase WSD1 C-terminal" evidence="13">
    <location>
        <begin position="296"/>
        <end position="439"/>
    </location>
</feature>
<keyword evidence="6 11" id="KW-0808">Transferase</keyword>
<evidence type="ECO:0000256" key="3">
    <source>
        <dbReference type="ARBA" id="ARBA00009587"/>
    </source>
</evidence>
<evidence type="ECO:0000256" key="1">
    <source>
        <dbReference type="ARBA" id="ARBA00004771"/>
    </source>
</evidence>
<comment type="pathway">
    <text evidence="2">Lipid metabolism.</text>
</comment>
<dbReference type="InterPro" id="IPR009721">
    <property type="entry name" value="O-acyltransferase_WSD1_C"/>
</dbReference>
<dbReference type="PANTHER" id="PTHR31650:SF1">
    <property type="entry name" value="WAX ESTER SYNTHASE_DIACYLGLYCEROL ACYLTRANSFERASE 4-RELATED"/>
    <property type="match status" value="1"/>
</dbReference>
<dbReference type="STRING" id="1797.RMCT_4112"/>
<dbReference type="OMA" id="RWAMLTK"/>
<comment type="caution">
    <text evidence="14">The sequence shown here is derived from an EMBL/GenBank/DDBJ whole genome shotgun (WGS) entry which is preliminary data.</text>
</comment>
<dbReference type="InterPro" id="IPR004255">
    <property type="entry name" value="O-acyltransferase_WSD1_N"/>
</dbReference>
<comment type="pathway">
    <text evidence="1 11">Glycerolipid metabolism; triacylglycerol biosynthesis.</text>
</comment>
<dbReference type="OrthoDB" id="9810950at2"/>
<dbReference type="EC" id="2.3.1.20" evidence="4 11"/>
<accession>A0A100XIQ2</accession>
<evidence type="ECO:0000256" key="4">
    <source>
        <dbReference type="ARBA" id="ARBA00013244"/>
    </source>
</evidence>
<evidence type="ECO:0000259" key="13">
    <source>
        <dbReference type="Pfam" id="PF06974"/>
    </source>
</evidence>
<evidence type="ECO:0000256" key="5">
    <source>
        <dbReference type="ARBA" id="ARBA00022516"/>
    </source>
</evidence>
<dbReference type="Pfam" id="PF03007">
    <property type="entry name" value="WS_DGAT_cat"/>
    <property type="match status" value="1"/>
</dbReference>
<keyword evidence="7 11" id="KW-0319">Glycerol metabolism</keyword>
<evidence type="ECO:0000313" key="14">
    <source>
        <dbReference type="EMBL" id="GAT17143.1"/>
    </source>
</evidence>
<dbReference type="SUPFAM" id="SSF52777">
    <property type="entry name" value="CoA-dependent acyltransferases"/>
    <property type="match status" value="1"/>
</dbReference>
<evidence type="ECO:0000256" key="6">
    <source>
        <dbReference type="ARBA" id="ARBA00022679"/>
    </source>
</evidence>
<dbReference type="GO" id="GO:0019432">
    <property type="term" value="P:triglyceride biosynthetic process"/>
    <property type="evidence" value="ECO:0007669"/>
    <property type="project" value="UniProtKB-UniPathway"/>
</dbReference>
<dbReference type="RefSeq" id="WP_003924429.1">
    <property type="nucleotide sequence ID" value="NZ_BCTB01000050.1"/>
</dbReference>
<keyword evidence="9 11" id="KW-0012">Acyltransferase</keyword>
<dbReference type="InterPro" id="IPR045034">
    <property type="entry name" value="O-acyltransferase_WSD1-like"/>
</dbReference>
<dbReference type="GO" id="GO:0005886">
    <property type="term" value="C:plasma membrane"/>
    <property type="evidence" value="ECO:0007669"/>
    <property type="project" value="TreeGrafter"/>
</dbReference>
<dbReference type="GO" id="GO:0071731">
    <property type="term" value="P:response to nitric oxide"/>
    <property type="evidence" value="ECO:0007669"/>
    <property type="project" value="TreeGrafter"/>
</dbReference>
<evidence type="ECO:0000313" key="15">
    <source>
        <dbReference type="Proteomes" id="UP000069654"/>
    </source>
</evidence>
<dbReference type="GO" id="GO:0051701">
    <property type="term" value="P:biological process involved in interaction with host"/>
    <property type="evidence" value="ECO:0007669"/>
    <property type="project" value="TreeGrafter"/>
</dbReference>
<dbReference type="AlphaFoldDB" id="A0A100XIQ2"/>
<proteinExistence type="inferred from homology"/>
<comment type="similarity">
    <text evidence="3 11">Belongs to the long-chain O-acyltransferase family.</text>
</comment>
<dbReference type="UniPathway" id="UPA00282"/>
<evidence type="ECO:0000256" key="9">
    <source>
        <dbReference type="ARBA" id="ARBA00023315"/>
    </source>
</evidence>
<dbReference type="GO" id="GO:0004144">
    <property type="term" value="F:diacylglycerol O-acyltransferase activity"/>
    <property type="evidence" value="ECO:0007669"/>
    <property type="project" value="UniProtKB-EC"/>
</dbReference>